<name>A0A2G8T6M2_9BURK</name>
<sequence length="93" mass="9818">MKISATGSGGFSGLREHYELDTGELDQGASIEALLHSLDFFGAVPPPTIGADIGRWNITVADGARHHTVTFAEDGSPDSAPWQALVSQLRNLA</sequence>
<dbReference type="RefSeq" id="WP_099914381.1">
    <property type="nucleotide sequence ID" value="NZ_BMHS01000003.1"/>
</dbReference>
<dbReference type="AlphaFoldDB" id="A0A2G8T6M2"/>
<proteinExistence type="predicted"/>
<dbReference type="EMBL" id="PDOB01000002">
    <property type="protein sequence ID" value="PIL41338.1"/>
    <property type="molecule type" value="Genomic_DNA"/>
</dbReference>
<protein>
    <submittedName>
        <fullName evidence="1">Uncharacterized protein</fullName>
    </submittedName>
</protein>
<keyword evidence="2" id="KW-1185">Reference proteome</keyword>
<dbReference type="Pfam" id="PF20242">
    <property type="entry name" value="Emfourin"/>
    <property type="match status" value="1"/>
</dbReference>
<reference evidence="1 2" key="1">
    <citation type="submission" date="2017-10" db="EMBL/GenBank/DDBJ databases">
        <title>Massilia psychrophilum sp. nov., a novel purple-pigmented bacterium isolated from Tianshan glacier, Xinjiang Municipality, China.</title>
        <authorList>
            <person name="Wang H."/>
        </authorList>
    </citation>
    <scope>NUCLEOTIDE SEQUENCE [LARGE SCALE GENOMIC DNA]</scope>
    <source>
        <strain evidence="1 2">JCM 30813</strain>
    </source>
</reference>
<gene>
    <name evidence="1" type="ORF">CR103_02190</name>
</gene>
<dbReference type="OrthoDB" id="8705566at2"/>
<dbReference type="InterPro" id="IPR049457">
    <property type="entry name" value="Emfourin"/>
</dbReference>
<dbReference type="Proteomes" id="UP000228593">
    <property type="component" value="Unassembled WGS sequence"/>
</dbReference>
<organism evidence="1 2">
    <name type="scientific">Massilia psychrophila</name>
    <dbReference type="NCBI Taxonomy" id="1603353"/>
    <lineage>
        <taxon>Bacteria</taxon>
        <taxon>Pseudomonadati</taxon>
        <taxon>Pseudomonadota</taxon>
        <taxon>Betaproteobacteria</taxon>
        <taxon>Burkholderiales</taxon>
        <taxon>Oxalobacteraceae</taxon>
        <taxon>Telluria group</taxon>
        <taxon>Massilia</taxon>
    </lineage>
</organism>
<comment type="caution">
    <text evidence="1">The sequence shown here is derived from an EMBL/GenBank/DDBJ whole genome shotgun (WGS) entry which is preliminary data.</text>
</comment>
<evidence type="ECO:0000313" key="1">
    <source>
        <dbReference type="EMBL" id="PIL41338.1"/>
    </source>
</evidence>
<evidence type="ECO:0000313" key="2">
    <source>
        <dbReference type="Proteomes" id="UP000228593"/>
    </source>
</evidence>
<accession>A0A2G8T6M2</accession>